<keyword evidence="2" id="KW-1185">Reference proteome</keyword>
<proteinExistence type="predicted"/>
<dbReference type="Proteomes" id="UP001501020">
    <property type="component" value="Unassembled WGS sequence"/>
</dbReference>
<sequence length="112" mass="13145">MRGRLLLRWRTYQGRKIAVRYLEHLSVAVRMDGWRCVKLYRDERFPVSAPLLWVYASGVAEDVGVVVEVRAVPGNGWAYYERSRYLFRCGDVNAAAERVGRLLRHRMFPATW</sequence>
<reference evidence="2" key="1">
    <citation type="journal article" date="2019" name="Int. J. Syst. Evol. Microbiol.">
        <title>The Global Catalogue of Microorganisms (GCM) 10K type strain sequencing project: providing services to taxonomists for standard genome sequencing and annotation.</title>
        <authorList>
            <consortium name="The Broad Institute Genomics Platform"/>
            <consortium name="The Broad Institute Genome Sequencing Center for Infectious Disease"/>
            <person name="Wu L."/>
            <person name="Ma J."/>
        </authorList>
    </citation>
    <scope>NUCLEOTIDE SEQUENCE [LARGE SCALE GENOMIC DNA]</scope>
    <source>
        <strain evidence="2">JCM 13850</strain>
    </source>
</reference>
<dbReference type="EMBL" id="BAAAMR010000034">
    <property type="protein sequence ID" value="GAA2142694.1"/>
    <property type="molecule type" value="Genomic_DNA"/>
</dbReference>
<comment type="caution">
    <text evidence="1">The sequence shown here is derived from an EMBL/GenBank/DDBJ whole genome shotgun (WGS) entry which is preliminary data.</text>
</comment>
<name>A0ABP5LBJ5_9ACTN</name>
<evidence type="ECO:0008006" key="3">
    <source>
        <dbReference type="Google" id="ProtNLM"/>
    </source>
</evidence>
<accession>A0ABP5LBJ5</accession>
<evidence type="ECO:0000313" key="1">
    <source>
        <dbReference type="EMBL" id="GAA2142694.1"/>
    </source>
</evidence>
<organism evidence="1 2">
    <name type="scientific">Actinomadura napierensis</name>
    <dbReference type="NCBI Taxonomy" id="267854"/>
    <lineage>
        <taxon>Bacteria</taxon>
        <taxon>Bacillati</taxon>
        <taxon>Actinomycetota</taxon>
        <taxon>Actinomycetes</taxon>
        <taxon>Streptosporangiales</taxon>
        <taxon>Thermomonosporaceae</taxon>
        <taxon>Actinomadura</taxon>
    </lineage>
</organism>
<gene>
    <name evidence="1" type="ORF">GCM10009727_41090</name>
</gene>
<evidence type="ECO:0000313" key="2">
    <source>
        <dbReference type="Proteomes" id="UP001501020"/>
    </source>
</evidence>
<protein>
    <recommendedName>
        <fullName evidence="3">DUF402 domain-containing protein</fullName>
    </recommendedName>
</protein>